<dbReference type="EMBL" id="JAYWIO010000003">
    <property type="protein sequence ID" value="KAK7273987.1"/>
    <property type="molecule type" value="Genomic_DNA"/>
</dbReference>
<dbReference type="Proteomes" id="UP001372338">
    <property type="component" value="Unassembled WGS sequence"/>
</dbReference>
<keyword evidence="1 3" id="KW-0732">Signal</keyword>
<keyword evidence="5" id="KW-1185">Reference proteome</keyword>
<evidence type="ECO:0000256" key="3">
    <source>
        <dbReference type="SAM" id="SignalP"/>
    </source>
</evidence>
<evidence type="ECO:0000256" key="2">
    <source>
        <dbReference type="SAM" id="Phobius"/>
    </source>
</evidence>
<reference evidence="4 5" key="1">
    <citation type="submission" date="2024-01" db="EMBL/GenBank/DDBJ databases">
        <title>The genomes of 5 underutilized Papilionoideae crops provide insights into root nodulation and disease resistanc.</title>
        <authorList>
            <person name="Yuan L."/>
        </authorList>
    </citation>
    <scope>NUCLEOTIDE SEQUENCE [LARGE SCALE GENOMIC DNA]</scope>
    <source>
        <strain evidence="4">ZHUSHIDOU_FW_LH</strain>
        <tissue evidence="4">Leaf</tissue>
    </source>
</reference>
<sequence>MSVNSILVPFIVIVLLFPITYSEDEVIKEALARFMDQLAVGNPQRNACLSGTLDFTSLCKAKSLQILSLNKNKLHGLISNDIGACETLTCLFLSENNLSGDLPASLGRLSNLKWLHIKRKSPTVTVPTSGGGLAAGTTVVEERRCVAVFSFPFLSLYCFVILNQWWRSGVVLLRWASVWCYGGGIAAGHDGGRGAAVCCCVLLVFSLLHCSPLCLLF</sequence>
<dbReference type="InterPro" id="IPR032675">
    <property type="entry name" value="LRR_dom_sf"/>
</dbReference>
<feature type="signal peptide" evidence="3">
    <location>
        <begin position="1"/>
        <end position="22"/>
    </location>
</feature>
<dbReference type="InterPro" id="IPR001611">
    <property type="entry name" value="Leu-rich_rpt"/>
</dbReference>
<dbReference type="PANTHER" id="PTHR47988">
    <property type="entry name" value="SOMATIC EMBRYOGENESIS RECEPTOR KINASE 1"/>
    <property type="match status" value="1"/>
</dbReference>
<keyword evidence="2" id="KW-0472">Membrane</keyword>
<dbReference type="Gene3D" id="3.80.10.10">
    <property type="entry name" value="Ribonuclease Inhibitor"/>
    <property type="match status" value="1"/>
</dbReference>
<proteinExistence type="predicted"/>
<dbReference type="Pfam" id="PF00560">
    <property type="entry name" value="LRR_1"/>
    <property type="match status" value="2"/>
</dbReference>
<name>A0AAN9FCH8_CROPI</name>
<evidence type="ECO:0000313" key="5">
    <source>
        <dbReference type="Proteomes" id="UP001372338"/>
    </source>
</evidence>
<gene>
    <name evidence="4" type="ORF">RIF29_15056</name>
</gene>
<keyword evidence="2" id="KW-1133">Transmembrane helix</keyword>
<protein>
    <submittedName>
        <fullName evidence="4">Uncharacterized protein</fullName>
    </submittedName>
</protein>
<accession>A0AAN9FCH8</accession>
<comment type="caution">
    <text evidence="4">The sequence shown here is derived from an EMBL/GenBank/DDBJ whole genome shotgun (WGS) entry which is preliminary data.</text>
</comment>
<dbReference type="SUPFAM" id="SSF52058">
    <property type="entry name" value="L domain-like"/>
    <property type="match status" value="1"/>
</dbReference>
<evidence type="ECO:0000256" key="1">
    <source>
        <dbReference type="ARBA" id="ARBA00022729"/>
    </source>
</evidence>
<feature type="transmembrane region" description="Helical" evidence="2">
    <location>
        <begin position="146"/>
        <end position="163"/>
    </location>
</feature>
<dbReference type="AlphaFoldDB" id="A0AAN9FCH8"/>
<feature type="transmembrane region" description="Helical" evidence="2">
    <location>
        <begin position="194"/>
        <end position="216"/>
    </location>
</feature>
<evidence type="ECO:0000313" key="4">
    <source>
        <dbReference type="EMBL" id="KAK7273987.1"/>
    </source>
</evidence>
<organism evidence="4 5">
    <name type="scientific">Crotalaria pallida</name>
    <name type="common">Smooth rattlebox</name>
    <name type="synonym">Crotalaria striata</name>
    <dbReference type="NCBI Taxonomy" id="3830"/>
    <lineage>
        <taxon>Eukaryota</taxon>
        <taxon>Viridiplantae</taxon>
        <taxon>Streptophyta</taxon>
        <taxon>Embryophyta</taxon>
        <taxon>Tracheophyta</taxon>
        <taxon>Spermatophyta</taxon>
        <taxon>Magnoliopsida</taxon>
        <taxon>eudicotyledons</taxon>
        <taxon>Gunneridae</taxon>
        <taxon>Pentapetalae</taxon>
        <taxon>rosids</taxon>
        <taxon>fabids</taxon>
        <taxon>Fabales</taxon>
        <taxon>Fabaceae</taxon>
        <taxon>Papilionoideae</taxon>
        <taxon>50 kb inversion clade</taxon>
        <taxon>genistoids sensu lato</taxon>
        <taxon>core genistoids</taxon>
        <taxon>Crotalarieae</taxon>
        <taxon>Crotalaria</taxon>
    </lineage>
</organism>
<keyword evidence="2" id="KW-0812">Transmembrane</keyword>
<feature type="chain" id="PRO_5043051563" evidence="3">
    <location>
        <begin position="23"/>
        <end position="217"/>
    </location>
</feature>